<reference evidence="3 4" key="1">
    <citation type="submission" date="2021-05" db="EMBL/GenBank/DDBJ databases">
        <title>Novel species in genus Cellulomonas.</title>
        <authorList>
            <person name="Zhang G."/>
        </authorList>
    </citation>
    <scope>NUCLEOTIDE SEQUENCE [LARGE SCALE GENOMIC DNA]</scope>
    <source>
        <strain evidence="4">zg-ZUI157</strain>
    </source>
</reference>
<feature type="region of interest" description="Disordered" evidence="1">
    <location>
        <begin position="112"/>
        <end position="169"/>
    </location>
</feature>
<dbReference type="InterPro" id="IPR018392">
    <property type="entry name" value="LysM"/>
</dbReference>
<organism evidence="3 4">
    <name type="scientific">Cellulomonas dongxiuzhuiae</name>
    <dbReference type="NCBI Taxonomy" id="2819979"/>
    <lineage>
        <taxon>Bacteria</taxon>
        <taxon>Bacillati</taxon>
        <taxon>Actinomycetota</taxon>
        <taxon>Actinomycetes</taxon>
        <taxon>Micrococcales</taxon>
        <taxon>Cellulomonadaceae</taxon>
        <taxon>Cellulomonas</taxon>
    </lineage>
</organism>
<evidence type="ECO:0000256" key="2">
    <source>
        <dbReference type="SAM" id="Phobius"/>
    </source>
</evidence>
<dbReference type="Gene3D" id="3.10.350.10">
    <property type="entry name" value="LysM domain"/>
    <property type="match status" value="1"/>
</dbReference>
<sequence>MWVADHVASTQLWRVETVVAPLVVAVGALAAAWVGVSALVAGACAAVRSAGGAWRGGEAAVHRWAPGLVRRALAVALAAGVGLTGVVGAHATADAPPDAVVVTVDLGWTPTATDLAPPSGGDAGAALTGAGPSETVPPDAVPAGAATSDAPPADETPPPVTPDTHTEPGRAADVVPVVAQVPAVTEPAPAAPPAGRVEVHPGDTLWGLAARALGPGASDAAIAAEWPRWYAANAATIGPDPDVLQPGQVLVVPSHPDGGAR</sequence>
<evidence type="ECO:0000313" key="4">
    <source>
        <dbReference type="Proteomes" id="UP000679335"/>
    </source>
</evidence>
<name>A0ABX8GPB9_9CELL</name>
<keyword evidence="2" id="KW-0472">Membrane</keyword>
<keyword evidence="2" id="KW-1133">Transmembrane helix</keyword>
<protein>
    <submittedName>
        <fullName evidence="3">LysM peptidoglycan-binding domain-containing protein</fullName>
    </submittedName>
</protein>
<dbReference type="InterPro" id="IPR036779">
    <property type="entry name" value="LysM_dom_sf"/>
</dbReference>
<gene>
    <name evidence="3" type="ORF">KKR89_11660</name>
</gene>
<evidence type="ECO:0000313" key="3">
    <source>
        <dbReference type="EMBL" id="QWC17910.1"/>
    </source>
</evidence>
<proteinExistence type="predicted"/>
<accession>A0ABX8GPB9</accession>
<keyword evidence="4" id="KW-1185">Reference proteome</keyword>
<feature type="transmembrane region" description="Helical" evidence="2">
    <location>
        <begin position="20"/>
        <end position="47"/>
    </location>
</feature>
<dbReference type="EMBL" id="CP076023">
    <property type="protein sequence ID" value="QWC17910.1"/>
    <property type="molecule type" value="Genomic_DNA"/>
</dbReference>
<evidence type="ECO:0000256" key="1">
    <source>
        <dbReference type="SAM" id="MobiDB-lite"/>
    </source>
</evidence>
<dbReference type="Proteomes" id="UP000679335">
    <property type="component" value="Chromosome"/>
</dbReference>
<keyword evidence="2" id="KW-0812">Transmembrane</keyword>
<dbReference type="CDD" id="cd00118">
    <property type="entry name" value="LysM"/>
    <property type="match status" value="1"/>
</dbReference>